<dbReference type="EMBL" id="JAOZEW010000020">
    <property type="protein sequence ID" value="MCV9929514.1"/>
    <property type="molecule type" value="Genomic_DNA"/>
</dbReference>
<evidence type="ECO:0000256" key="3">
    <source>
        <dbReference type="ARBA" id="ARBA00022670"/>
    </source>
</evidence>
<dbReference type="Proteomes" id="UP001151079">
    <property type="component" value="Unassembled WGS sequence"/>
</dbReference>
<reference evidence="8" key="1">
    <citation type="submission" date="2022-10" db="EMBL/GenBank/DDBJ databases">
        <title>Two novel species of Flavobacterium.</title>
        <authorList>
            <person name="Liu Q."/>
            <person name="Xin Y.-H."/>
        </authorList>
    </citation>
    <scope>NUCLEOTIDE SEQUENCE</scope>
    <source>
        <strain evidence="8">LS1R49</strain>
    </source>
</reference>
<dbReference type="RefSeq" id="WP_264207600.1">
    <property type="nucleotide sequence ID" value="NZ_JAOZEW010000020.1"/>
</dbReference>
<sequence length="378" mass="41148">MQFQYIKNQVEVKAHGDINPYDISNAAFTQAIALAKEKKSILFIDVHCFGGSVIEGNLIYNTLINAGVKKHLDITGIAASMATVMMMAADIVRMNDDSFIMLHRPTCVVEGDAEELQETAKVLTSMSGTMGKRYSEKSGKTIDEVNALWLNGKDNWMDATEALEAGLIDEIIVTGRQPISKVEVLANTKGIFEKFTARLHVPAPNLKKTDMKKDLIASLKLEGVNEASTEQEIIEAIKKQRTTQDATILDLQKKAEDDKEKAIDDLLEEAATAEQITAEQKGTYKEVGKALGIDKMKAMLPASKKTIAPVGRLDLLIKSTGTGNAPVGTIATAEGAFAISAKSWDELATQSGALESIEENKPEVFAALYKAKWGKELK</sequence>
<evidence type="ECO:0000313" key="9">
    <source>
        <dbReference type="Proteomes" id="UP001151079"/>
    </source>
</evidence>
<gene>
    <name evidence="8" type="ORF">OIU83_17770</name>
</gene>
<dbReference type="CDD" id="cd07016">
    <property type="entry name" value="S14_ClpP_1"/>
    <property type="match status" value="1"/>
</dbReference>
<comment type="similarity">
    <text evidence="1 6">Belongs to the peptidase S14 family.</text>
</comment>
<dbReference type="PANTHER" id="PTHR10381:SF70">
    <property type="entry name" value="ATP-DEPENDENT CLP PROTEASE PROTEOLYTIC SUBUNIT"/>
    <property type="match status" value="1"/>
</dbReference>
<dbReference type="GO" id="GO:0006515">
    <property type="term" value="P:protein quality control for misfolded or incompletely synthesized proteins"/>
    <property type="evidence" value="ECO:0007669"/>
    <property type="project" value="TreeGrafter"/>
</dbReference>
<comment type="caution">
    <text evidence="8">The sequence shown here is derived from an EMBL/GenBank/DDBJ whole genome shotgun (WGS) entry which is preliminary data.</text>
</comment>
<evidence type="ECO:0000256" key="7">
    <source>
        <dbReference type="SAM" id="Coils"/>
    </source>
</evidence>
<dbReference type="GO" id="GO:0004252">
    <property type="term" value="F:serine-type endopeptidase activity"/>
    <property type="evidence" value="ECO:0007669"/>
    <property type="project" value="InterPro"/>
</dbReference>
<feature type="coiled-coil region" evidence="7">
    <location>
        <begin position="249"/>
        <end position="276"/>
    </location>
</feature>
<keyword evidence="5" id="KW-0720">Serine protease</keyword>
<evidence type="ECO:0000256" key="2">
    <source>
        <dbReference type="ARBA" id="ARBA00022490"/>
    </source>
</evidence>
<dbReference type="NCBIfam" id="NF045542">
    <property type="entry name" value="Clp_rel_HeadMat"/>
    <property type="match status" value="1"/>
</dbReference>
<keyword evidence="3 8" id="KW-0645">Protease</keyword>
<dbReference type="PRINTS" id="PR00127">
    <property type="entry name" value="CLPPROTEASEP"/>
</dbReference>
<dbReference type="AlphaFoldDB" id="A0A9X2ZEB1"/>
<evidence type="ECO:0000313" key="8">
    <source>
        <dbReference type="EMBL" id="MCV9929514.1"/>
    </source>
</evidence>
<dbReference type="SUPFAM" id="SSF52096">
    <property type="entry name" value="ClpP/crotonase"/>
    <property type="match status" value="1"/>
</dbReference>
<proteinExistence type="inferred from homology"/>
<dbReference type="Pfam" id="PF00574">
    <property type="entry name" value="CLP_protease"/>
    <property type="match status" value="1"/>
</dbReference>
<dbReference type="GO" id="GO:0009368">
    <property type="term" value="C:endopeptidase Clp complex"/>
    <property type="evidence" value="ECO:0007669"/>
    <property type="project" value="TreeGrafter"/>
</dbReference>
<evidence type="ECO:0000256" key="1">
    <source>
        <dbReference type="ARBA" id="ARBA00007039"/>
    </source>
</evidence>
<dbReference type="InterPro" id="IPR029045">
    <property type="entry name" value="ClpP/crotonase-like_dom_sf"/>
</dbReference>
<dbReference type="GO" id="GO:0004176">
    <property type="term" value="F:ATP-dependent peptidase activity"/>
    <property type="evidence" value="ECO:0007669"/>
    <property type="project" value="InterPro"/>
</dbReference>
<accession>A0A9X2ZEB1</accession>
<evidence type="ECO:0000256" key="6">
    <source>
        <dbReference type="RuleBase" id="RU003567"/>
    </source>
</evidence>
<keyword evidence="9" id="KW-1185">Reference proteome</keyword>
<evidence type="ECO:0000256" key="5">
    <source>
        <dbReference type="ARBA" id="ARBA00022825"/>
    </source>
</evidence>
<evidence type="ECO:0000256" key="4">
    <source>
        <dbReference type="ARBA" id="ARBA00022801"/>
    </source>
</evidence>
<dbReference type="Gene3D" id="3.90.226.10">
    <property type="entry name" value="2-enoyl-CoA Hydratase, Chain A, domain 1"/>
    <property type="match status" value="1"/>
</dbReference>
<keyword evidence="2" id="KW-0963">Cytoplasm</keyword>
<dbReference type="GO" id="GO:0051117">
    <property type="term" value="F:ATPase binding"/>
    <property type="evidence" value="ECO:0007669"/>
    <property type="project" value="TreeGrafter"/>
</dbReference>
<keyword evidence="4" id="KW-0378">Hydrolase</keyword>
<keyword evidence="7" id="KW-0175">Coiled coil</keyword>
<dbReference type="InterPro" id="IPR001907">
    <property type="entry name" value="ClpP"/>
</dbReference>
<protein>
    <recommendedName>
        <fullName evidence="6">ATP-dependent Clp protease proteolytic subunit</fullName>
    </recommendedName>
</protein>
<dbReference type="InterPro" id="IPR023562">
    <property type="entry name" value="ClpP/TepA"/>
</dbReference>
<name>A0A9X2ZEB1_9FLAO</name>
<organism evidence="8 9">
    <name type="scientific">Flavobacterium shii</name>
    <dbReference type="NCBI Taxonomy" id="2987687"/>
    <lineage>
        <taxon>Bacteria</taxon>
        <taxon>Pseudomonadati</taxon>
        <taxon>Bacteroidota</taxon>
        <taxon>Flavobacteriia</taxon>
        <taxon>Flavobacteriales</taxon>
        <taxon>Flavobacteriaceae</taxon>
        <taxon>Flavobacterium</taxon>
    </lineage>
</organism>
<dbReference type="PANTHER" id="PTHR10381">
    <property type="entry name" value="ATP-DEPENDENT CLP PROTEASE PROTEOLYTIC SUBUNIT"/>
    <property type="match status" value="1"/>
</dbReference>